<evidence type="ECO:0000259" key="3">
    <source>
        <dbReference type="PROSITE" id="PS50977"/>
    </source>
</evidence>
<dbReference type="PROSITE" id="PS50977">
    <property type="entry name" value="HTH_TETR_2"/>
    <property type="match status" value="1"/>
</dbReference>
<dbReference type="EMBL" id="CTEF01000002">
    <property type="protein sequence ID" value="CQD16493.1"/>
    <property type="molecule type" value="Genomic_DNA"/>
</dbReference>
<reference evidence="4 6" key="1">
    <citation type="submission" date="2015-03" db="EMBL/GenBank/DDBJ databases">
        <authorList>
            <person name="Murphy D."/>
        </authorList>
    </citation>
    <scope>NUCLEOTIDE SEQUENCE [LARGE SCALE GENOMIC DNA]</scope>
    <source>
        <strain evidence="4 6">D16</strain>
    </source>
</reference>
<reference evidence="5 7" key="2">
    <citation type="submission" date="2016-01" db="EMBL/GenBank/DDBJ databases">
        <title>The new phylogeny of the genus Mycobacterium.</title>
        <authorList>
            <person name="Tarcisio F."/>
            <person name="Conor M."/>
            <person name="Antonella G."/>
            <person name="Elisabetta G."/>
            <person name="Giulia F.S."/>
            <person name="Sara T."/>
            <person name="Anna F."/>
            <person name="Clotilde B."/>
            <person name="Roberto B."/>
            <person name="Veronica D.S."/>
            <person name="Fabio R."/>
            <person name="Monica P."/>
            <person name="Olivier J."/>
            <person name="Enrico T."/>
            <person name="Nicola S."/>
        </authorList>
    </citation>
    <scope>NUCLEOTIDE SEQUENCE [LARGE SCALE GENOMIC DNA]</scope>
    <source>
        <strain evidence="5 7">CCUG 50187</strain>
    </source>
</reference>
<dbReference type="Proteomes" id="UP000182227">
    <property type="component" value="Unassembled WGS sequence"/>
</dbReference>
<dbReference type="EMBL" id="LQOP01000020">
    <property type="protein sequence ID" value="ORV24627.1"/>
    <property type="molecule type" value="Genomic_DNA"/>
</dbReference>
<organism evidence="4 6">
    <name type="scientific">Mycolicibacterium conceptionense</name>
    <dbReference type="NCBI Taxonomy" id="451644"/>
    <lineage>
        <taxon>Bacteria</taxon>
        <taxon>Bacillati</taxon>
        <taxon>Actinomycetota</taxon>
        <taxon>Actinomycetes</taxon>
        <taxon>Mycobacteriales</taxon>
        <taxon>Mycobacteriaceae</taxon>
        <taxon>Mycolicibacterium</taxon>
    </lineage>
</organism>
<dbReference type="GeneID" id="44297855"/>
<keyword evidence="1 2" id="KW-0238">DNA-binding</keyword>
<dbReference type="SUPFAM" id="SSF46689">
    <property type="entry name" value="Homeodomain-like"/>
    <property type="match status" value="1"/>
</dbReference>
<accession>A0A0U1DIJ3</accession>
<gene>
    <name evidence="5" type="ORF">AWB98_20485</name>
    <name evidence="4" type="ORF">BN970_03509</name>
</gene>
<sequence length="209" mass="22602">MPAADPIFHSRPYRGVDADERIAQRRRRLLEGGLDILGEPDGSDELTVRAICRRAALAQRYFYESFTEKDEFTGAVYDWVLQGVIRSVRKALANATYPEGPSSGIAALVATLSADRRIGQILFGPRQTNPVVVAKRFESTATFVALFSSEVSGALDSGEDGRPPLAAHFLVGGVAQAIAAWVNDEVSATKRTLINDLTAMLKLHGVGQS</sequence>
<dbReference type="InterPro" id="IPR050624">
    <property type="entry name" value="HTH-type_Tx_Regulator"/>
</dbReference>
<evidence type="ECO:0000256" key="1">
    <source>
        <dbReference type="ARBA" id="ARBA00023125"/>
    </source>
</evidence>
<evidence type="ECO:0000256" key="2">
    <source>
        <dbReference type="PROSITE-ProRule" id="PRU00335"/>
    </source>
</evidence>
<name>A0A0U1DIJ3_9MYCO</name>
<dbReference type="InterPro" id="IPR001647">
    <property type="entry name" value="HTH_TetR"/>
</dbReference>
<dbReference type="Gene3D" id="1.10.357.10">
    <property type="entry name" value="Tetracycline Repressor, domain 2"/>
    <property type="match status" value="1"/>
</dbReference>
<proteinExistence type="predicted"/>
<dbReference type="PANTHER" id="PTHR43479:SF11">
    <property type="entry name" value="ACREF_ENVCD OPERON REPRESSOR-RELATED"/>
    <property type="match status" value="1"/>
</dbReference>
<feature type="DNA-binding region" description="H-T-H motif" evidence="2">
    <location>
        <begin position="47"/>
        <end position="66"/>
    </location>
</feature>
<dbReference type="AlphaFoldDB" id="A0A0U1DIJ3"/>
<dbReference type="Proteomes" id="UP000193811">
    <property type="component" value="Unassembled WGS sequence"/>
</dbReference>
<evidence type="ECO:0000313" key="5">
    <source>
        <dbReference type="EMBL" id="ORV24627.1"/>
    </source>
</evidence>
<evidence type="ECO:0000313" key="4">
    <source>
        <dbReference type="EMBL" id="CQD16493.1"/>
    </source>
</evidence>
<evidence type="ECO:0000313" key="7">
    <source>
        <dbReference type="Proteomes" id="UP000193811"/>
    </source>
</evidence>
<dbReference type="InterPro" id="IPR009057">
    <property type="entry name" value="Homeodomain-like_sf"/>
</dbReference>
<dbReference type="RefSeq" id="WP_085141424.1">
    <property type="nucleotide sequence ID" value="NZ_JACKVA010000009.1"/>
</dbReference>
<evidence type="ECO:0000313" key="6">
    <source>
        <dbReference type="Proteomes" id="UP000182227"/>
    </source>
</evidence>
<feature type="domain" description="HTH tetR-type" evidence="3">
    <location>
        <begin position="23"/>
        <end position="84"/>
    </location>
</feature>
<keyword evidence="7" id="KW-1185">Reference proteome</keyword>
<dbReference type="GO" id="GO:0003677">
    <property type="term" value="F:DNA binding"/>
    <property type="evidence" value="ECO:0007669"/>
    <property type="project" value="UniProtKB-UniRule"/>
</dbReference>
<dbReference type="PANTHER" id="PTHR43479">
    <property type="entry name" value="ACREF/ENVCD OPERON REPRESSOR-RELATED"/>
    <property type="match status" value="1"/>
</dbReference>
<protein>
    <submittedName>
        <fullName evidence="4">Putative transcriptional regulator</fullName>
    </submittedName>
</protein>